<proteinExistence type="predicted"/>
<dbReference type="RefSeq" id="WP_156597183.1">
    <property type="nucleotide sequence ID" value="NZ_CACRTW010000003.1"/>
</dbReference>
<dbReference type="AlphaFoldDB" id="A0A6N2YFF6"/>
<reference evidence="2" key="1">
    <citation type="submission" date="2019-11" db="EMBL/GenBank/DDBJ databases">
        <authorList>
            <person name="Feng L."/>
        </authorList>
    </citation>
    <scope>NUCLEOTIDE SEQUENCE</scope>
    <source>
        <strain evidence="2">CaerofaciensLFYP39</strain>
    </source>
</reference>
<evidence type="ECO:0000313" key="2">
    <source>
        <dbReference type="EMBL" id="VYT64973.1"/>
    </source>
</evidence>
<protein>
    <submittedName>
        <fullName evidence="2">Uncharacterized protein</fullName>
    </submittedName>
</protein>
<accession>A0A6N2YFF6</accession>
<gene>
    <name evidence="2" type="ORF">CALFYP39_00217</name>
</gene>
<name>A0A6N2YFF6_9ACTN</name>
<feature type="region of interest" description="Disordered" evidence="1">
    <location>
        <begin position="17"/>
        <end position="84"/>
    </location>
</feature>
<sequence>MASNLPDNLVGDMMSNAPRFTLPNFGAQNRSGSRPAGPAPQDPVQDNAPASPISHASVRKSKPAASPTPNKVSSGSKKERVTFSTSPLEAEILERRVLELKLKGGPRRDANVSRVIEDALRDRINGSVLDLSVLDNPKRSMSATRYSRTALVHYEVYKNLMTGLVSARAAHPEILPSNLTASAYIRACILALEN</sequence>
<organism evidence="2">
    <name type="scientific">Collinsella aerofaciens</name>
    <dbReference type="NCBI Taxonomy" id="74426"/>
    <lineage>
        <taxon>Bacteria</taxon>
        <taxon>Bacillati</taxon>
        <taxon>Actinomycetota</taxon>
        <taxon>Coriobacteriia</taxon>
        <taxon>Coriobacteriales</taxon>
        <taxon>Coriobacteriaceae</taxon>
        <taxon>Collinsella</taxon>
    </lineage>
</organism>
<dbReference type="EMBL" id="CACRTW010000003">
    <property type="protein sequence ID" value="VYT64973.1"/>
    <property type="molecule type" value="Genomic_DNA"/>
</dbReference>
<evidence type="ECO:0000256" key="1">
    <source>
        <dbReference type="SAM" id="MobiDB-lite"/>
    </source>
</evidence>